<keyword evidence="2" id="KW-1133">Transmembrane helix</keyword>
<dbReference type="EMBL" id="FOAZ01000044">
    <property type="protein sequence ID" value="SEM69198.1"/>
    <property type="molecule type" value="Genomic_DNA"/>
</dbReference>
<keyword evidence="2" id="KW-0812">Transmembrane</keyword>
<dbReference type="AlphaFoldDB" id="A0A1H8AH90"/>
<reference evidence="5" key="1">
    <citation type="submission" date="2016-10" db="EMBL/GenBank/DDBJ databases">
        <authorList>
            <person name="Varghese N."/>
        </authorList>
    </citation>
    <scope>NUCLEOTIDE SEQUENCE [LARGE SCALE GENOMIC DNA]</scope>
    <source>
        <strain evidence="5">DSM 45096 / BCRC 16803 / CGMCC 4.1857 / CIP 109030 / JCM 12277 / KCTC 19219 / NBRC 100920 / 33214</strain>
    </source>
</reference>
<dbReference type="OrthoDB" id="3865512at2"/>
<protein>
    <submittedName>
        <fullName evidence="3">Uncharacterized protein</fullName>
    </submittedName>
</protein>
<sequence>MPIAEDPDPRPSGEPEPTAADPFDGLVLDEDFVRGAGVKEQAARTRILAARWRLEPPVDPGGRRWSLDSPGSTRSRTKRAGLASKLRSGVLIAIAVSVAVAAIGFGSGSSPRSLGDSPQGVLPSHVPGSPRPSTDVALSGGGTSDGSECGMRGFHHFAQTATSAPAGPAAIASADGRSDTPPPGPQLALGSYGFSQDSPGDPGHFTIDLLLGPGASRSLDLSTPLGPQGVAVEIEGPDGLVGGAYDLPVKLGDGTARTPQGKISIGSPDGATAEVTLPAQALCPGIDALGVQQRLSPPIDSTNTITGPAPYTLTVSLADPAVGALRRATGSPLRGDVLSATNQLSQ</sequence>
<reference evidence="3" key="2">
    <citation type="submission" date="2016-10" db="EMBL/GenBank/DDBJ databases">
        <authorList>
            <person name="de Groot N.N."/>
        </authorList>
    </citation>
    <scope>NUCLEOTIDE SEQUENCE [LARGE SCALE GENOMIC DNA]</scope>
    <source>
        <strain evidence="3">CGMCC 4.1857</strain>
    </source>
</reference>
<dbReference type="eggNOG" id="ENOG5031I1U">
    <property type="taxonomic scope" value="Bacteria"/>
</dbReference>
<feature type="region of interest" description="Disordered" evidence="1">
    <location>
        <begin position="109"/>
        <end position="151"/>
    </location>
</feature>
<name>A0A1H8AH90_STRJI</name>
<accession>A0A1H8AH90</accession>
<evidence type="ECO:0000313" key="4">
    <source>
        <dbReference type="EMBL" id="SEM76106.1"/>
    </source>
</evidence>
<dbReference type="RefSeq" id="WP_063773403.1">
    <property type="nucleotide sequence ID" value="NZ_BBPN01000060.1"/>
</dbReference>
<evidence type="ECO:0000313" key="3">
    <source>
        <dbReference type="EMBL" id="SEM69198.1"/>
    </source>
</evidence>
<keyword evidence="5" id="KW-1185">Reference proteome</keyword>
<gene>
    <name evidence="3" type="ORF">SAMN05414137_14421</name>
    <name evidence="4" type="ORF">SAMN05414137_1549</name>
</gene>
<feature type="region of interest" description="Disordered" evidence="1">
    <location>
        <begin position="1"/>
        <end position="23"/>
    </location>
</feature>
<evidence type="ECO:0000256" key="1">
    <source>
        <dbReference type="SAM" id="MobiDB-lite"/>
    </source>
</evidence>
<evidence type="ECO:0000256" key="2">
    <source>
        <dbReference type="SAM" id="Phobius"/>
    </source>
</evidence>
<dbReference type="Proteomes" id="UP000183015">
    <property type="component" value="Unassembled WGS sequence"/>
</dbReference>
<feature type="transmembrane region" description="Helical" evidence="2">
    <location>
        <begin position="86"/>
        <end position="105"/>
    </location>
</feature>
<proteinExistence type="predicted"/>
<feature type="region of interest" description="Disordered" evidence="1">
    <location>
        <begin position="165"/>
        <end position="200"/>
    </location>
</feature>
<feature type="compositionally biased region" description="Basic and acidic residues" evidence="1">
    <location>
        <begin position="54"/>
        <end position="66"/>
    </location>
</feature>
<keyword evidence="2" id="KW-0472">Membrane</keyword>
<dbReference type="EMBL" id="FOAZ01000054">
    <property type="protein sequence ID" value="SEM76106.1"/>
    <property type="molecule type" value="Genomic_DNA"/>
</dbReference>
<feature type="compositionally biased region" description="Low complexity" evidence="1">
    <location>
        <begin position="165"/>
        <end position="174"/>
    </location>
</feature>
<organism evidence="3 5">
    <name type="scientific">Streptacidiphilus jiangxiensis</name>
    <dbReference type="NCBI Taxonomy" id="235985"/>
    <lineage>
        <taxon>Bacteria</taxon>
        <taxon>Bacillati</taxon>
        <taxon>Actinomycetota</taxon>
        <taxon>Actinomycetes</taxon>
        <taxon>Kitasatosporales</taxon>
        <taxon>Streptomycetaceae</taxon>
        <taxon>Streptacidiphilus</taxon>
    </lineage>
</organism>
<feature type="region of interest" description="Disordered" evidence="1">
    <location>
        <begin position="54"/>
        <end position="80"/>
    </location>
</feature>
<evidence type="ECO:0000313" key="5">
    <source>
        <dbReference type="Proteomes" id="UP000183015"/>
    </source>
</evidence>